<dbReference type="RefSeq" id="WP_187995872.1">
    <property type="nucleotide sequence ID" value="NZ_JACEXG010000001.1"/>
</dbReference>
<organism evidence="3 4">
    <name type="scientific">Flaviflexus equikiangi</name>
    <dbReference type="NCBI Taxonomy" id="2758573"/>
    <lineage>
        <taxon>Bacteria</taxon>
        <taxon>Bacillati</taxon>
        <taxon>Actinomycetota</taxon>
        <taxon>Actinomycetes</taxon>
        <taxon>Actinomycetales</taxon>
        <taxon>Actinomycetaceae</taxon>
        <taxon>Flaviflexus</taxon>
    </lineage>
</organism>
<feature type="transmembrane region" description="Helical" evidence="1">
    <location>
        <begin position="513"/>
        <end position="532"/>
    </location>
</feature>
<feature type="transmembrane region" description="Helical" evidence="1">
    <location>
        <begin position="421"/>
        <end position="442"/>
    </location>
</feature>
<keyword evidence="1" id="KW-1133">Transmembrane helix</keyword>
<feature type="transmembrane region" description="Helical" evidence="1">
    <location>
        <begin position="652"/>
        <end position="671"/>
    </location>
</feature>
<name>A0ABS2TC99_9ACTO</name>
<feature type="transmembrane region" description="Helical" evidence="1">
    <location>
        <begin position="592"/>
        <end position="612"/>
    </location>
</feature>
<feature type="chain" id="PRO_5047486709" evidence="2">
    <location>
        <begin position="25"/>
        <end position="687"/>
    </location>
</feature>
<feature type="transmembrane region" description="Helical" evidence="1">
    <location>
        <begin position="489"/>
        <end position="507"/>
    </location>
</feature>
<reference evidence="4" key="1">
    <citation type="submission" date="2021-02" db="EMBL/GenBank/DDBJ databases">
        <title>Leucobacter sp. CX169.</title>
        <authorList>
            <person name="Cheng Y."/>
        </authorList>
    </citation>
    <scope>NUCLEOTIDE SEQUENCE [LARGE SCALE GENOMIC DNA]</scope>
    <source>
        <strain evidence="4">JY899</strain>
    </source>
</reference>
<feature type="transmembrane region" description="Helical" evidence="1">
    <location>
        <begin position="539"/>
        <end position="559"/>
    </location>
</feature>
<sequence>MRSLAAAVIAACACALAIVSPAAAHSDPPVVIIGTGGVMWEYVTPEDTPNLFAFSERAAVGNVSVRSVYPTTCPADGWLTLGAGERAGDSVSDSGACRLLEEPAQSETGFLVPNWQDYLASAENSPYRATLGQLNDLTRDRDTLALGPGAAIALADDRGRVEDYGDVSDLIDLAPGKDLVLIDLGGLSELEPRQFAQTESRLTGDPLSASFVGQNWNDSDLRELMRELDARLGTVLDDVEKALPDAHTTIVSLSDYSAIASTLQVVMTESDEPGLVTSATTRRDGLIAITDLLPTIVPGAAGPGSPLTVTEGGTAADNRETVTDLDRLTLAIAPATGPVYALWGTMWLLTLAFLRRRGPALDTALLASAAAPAANVAMMATPWYRAPFPTAVLLLGTFALSLVIAGIAFRTRRFGREYPAGTVAAVTVTAFLLPVLLGSTLALNSAFGALPQLGRFYGMTNMMFAISGAASLILAGVIASRVAENRRAALMILLLGAVVILIDGSPWHGADFGGPPVLTIAFAVLAMLVAGWPITVWRAGGILIAAGLVAALFATVDYLRPADERTHLGDFAESVLDGSALTVILRKGSQVLAQWPLILILLSVVVALALWWKKKGAMALFAEKRDDPWLWVGLALVILLVGGMLINDSGVIIVVTGGMVALPLIASLDRADQPAAVSPRRGAPGRR</sequence>
<protein>
    <submittedName>
        <fullName evidence="3">Uncharacterized protein</fullName>
    </submittedName>
</protein>
<dbReference type="Proteomes" id="UP000705983">
    <property type="component" value="Unassembled WGS sequence"/>
</dbReference>
<evidence type="ECO:0000256" key="2">
    <source>
        <dbReference type="SAM" id="SignalP"/>
    </source>
</evidence>
<evidence type="ECO:0000256" key="1">
    <source>
        <dbReference type="SAM" id="Phobius"/>
    </source>
</evidence>
<accession>A0ABS2TC99</accession>
<comment type="caution">
    <text evidence="3">The sequence shown here is derived from an EMBL/GenBank/DDBJ whole genome shotgun (WGS) entry which is preliminary data.</text>
</comment>
<evidence type="ECO:0000313" key="4">
    <source>
        <dbReference type="Proteomes" id="UP000705983"/>
    </source>
</evidence>
<feature type="transmembrane region" description="Helical" evidence="1">
    <location>
        <begin position="364"/>
        <end position="384"/>
    </location>
</feature>
<proteinExistence type="predicted"/>
<feature type="transmembrane region" description="Helical" evidence="1">
    <location>
        <begin position="462"/>
        <end position="482"/>
    </location>
</feature>
<feature type="transmembrane region" description="Helical" evidence="1">
    <location>
        <begin position="628"/>
        <end position="646"/>
    </location>
</feature>
<feature type="signal peptide" evidence="2">
    <location>
        <begin position="1"/>
        <end position="24"/>
    </location>
</feature>
<dbReference type="Gene3D" id="3.40.720.10">
    <property type="entry name" value="Alkaline Phosphatase, subunit A"/>
    <property type="match status" value="1"/>
</dbReference>
<keyword evidence="1" id="KW-0472">Membrane</keyword>
<keyword evidence="2" id="KW-0732">Signal</keyword>
<evidence type="ECO:0000313" key="3">
    <source>
        <dbReference type="EMBL" id="MBM9432270.1"/>
    </source>
</evidence>
<keyword evidence="4" id="KW-1185">Reference proteome</keyword>
<keyword evidence="1" id="KW-0812">Transmembrane</keyword>
<feature type="transmembrane region" description="Helical" evidence="1">
    <location>
        <begin position="328"/>
        <end position="352"/>
    </location>
</feature>
<feature type="transmembrane region" description="Helical" evidence="1">
    <location>
        <begin position="390"/>
        <end position="409"/>
    </location>
</feature>
<dbReference type="EMBL" id="JAFFJS010000001">
    <property type="protein sequence ID" value="MBM9432270.1"/>
    <property type="molecule type" value="Genomic_DNA"/>
</dbReference>
<dbReference type="InterPro" id="IPR017850">
    <property type="entry name" value="Alkaline_phosphatase_core_sf"/>
</dbReference>
<gene>
    <name evidence="3" type="ORF">JVW63_00895</name>
</gene>